<accession>A0AAD4NFY4</accession>
<gene>
    <name evidence="3" type="ORF">DdX_02340</name>
</gene>
<feature type="compositionally biased region" description="Basic and acidic residues" evidence="1">
    <location>
        <begin position="23"/>
        <end position="33"/>
    </location>
</feature>
<evidence type="ECO:0000259" key="2">
    <source>
        <dbReference type="PROSITE" id="PS50948"/>
    </source>
</evidence>
<name>A0AAD4NFY4_9BILA</name>
<feature type="compositionally biased region" description="Polar residues" evidence="1">
    <location>
        <begin position="1"/>
        <end position="13"/>
    </location>
</feature>
<keyword evidence="4" id="KW-1185">Reference proteome</keyword>
<dbReference type="Proteomes" id="UP001201812">
    <property type="component" value="Unassembled WGS sequence"/>
</dbReference>
<proteinExistence type="predicted"/>
<feature type="domain" description="Apple" evidence="2">
    <location>
        <begin position="143"/>
        <end position="213"/>
    </location>
</feature>
<dbReference type="AlphaFoldDB" id="A0AAD4NFY4"/>
<sequence>MNAEHASTSNSSIIIPAPQSYQNHDDKSKFDTQRRNSCPVHSLLGLIHTSAIKQEHFNEPPPVFTCEPSDHLPFSPVQAEDETEQESFTHYTVSSKLGDKVLKAPTSILYSPSTFLPAIRLCILLVIFTTRVSTTFAQSKARCYYFGPGMTIPGSEYRRDYGIERKVCAETCKLDSCCMAFEWREKDGICTLKSRSVNGSVTPAEDDTYFGLCLDYEDAERDRLWDHEIIGPSVASVARISREKCSVMCAEAAPAAIRKRTMDPLHIGQSAMKGKPVFYSWKTENERDVDSELGTCQCVTVLKEVKLSFGSFSGFLM</sequence>
<reference evidence="3" key="1">
    <citation type="submission" date="2022-01" db="EMBL/GenBank/DDBJ databases">
        <title>Genome Sequence Resource for Two Populations of Ditylenchus destructor, the Migratory Endoparasitic Phytonematode.</title>
        <authorList>
            <person name="Zhang H."/>
            <person name="Lin R."/>
            <person name="Xie B."/>
        </authorList>
    </citation>
    <scope>NUCLEOTIDE SEQUENCE</scope>
    <source>
        <strain evidence="3">BazhouSP</strain>
    </source>
</reference>
<dbReference type="PROSITE" id="PS50948">
    <property type="entry name" value="PAN"/>
    <property type="match status" value="1"/>
</dbReference>
<evidence type="ECO:0000313" key="4">
    <source>
        <dbReference type="Proteomes" id="UP001201812"/>
    </source>
</evidence>
<dbReference type="InterPro" id="IPR003609">
    <property type="entry name" value="Pan_app"/>
</dbReference>
<organism evidence="3 4">
    <name type="scientific">Ditylenchus destructor</name>
    <dbReference type="NCBI Taxonomy" id="166010"/>
    <lineage>
        <taxon>Eukaryota</taxon>
        <taxon>Metazoa</taxon>
        <taxon>Ecdysozoa</taxon>
        <taxon>Nematoda</taxon>
        <taxon>Chromadorea</taxon>
        <taxon>Rhabditida</taxon>
        <taxon>Tylenchina</taxon>
        <taxon>Tylenchomorpha</taxon>
        <taxon>Sphaerularioidea</taxon>
        <taxon>Anguinidae</taxon>
        <taxon>Anguininae</taxon>
        <taxon>Ditylenchus</taxon>
    </lineage>
</organism>
<feature type="region of interest" description="Disordered" evidence="1">
    <location>
        <begin position="1"/>
        <end position="33"/>
    </location>
</feature>
<comment type="caution">
    <text evidence="3">The sequence shown here is derived from an EMBL/GenBank/DDBJ whole genome shotgun (WGS) entry which is preliminary data.</text>
</comment>
<dbReference type="EMBL" id="JAKKPZ010000002">
    <property type="protein sequence ID" value="KAI1725666.1"/>
    <property type="molecule type" value="Genomic_DNA"/>
</dbReference>
<evidence type="ECO:0000256" key="1">
    <source>
        <dbReference type="SAM" id="MobiDB-lite"/>
    </source>
</evidence>
<protein>
    <submittedName>
        <fullName evidence="3">PAN domain protein</fullName>
    </submittedName>
</protein>
<evidence type="ECO:0000313" key="3">
    <source>
        <dbReference type="EMBL" id="KAI1725666.1"/>
    </source>
</evidence>